<evidence type="ECO:0000256" key="1">
    <source>
        <dbReference type="SAM" id="MobiDB-lite"/>
    </source>
</evidence>
<sequence>MHRERNRIDRGAGGGAPVRPWRRDTAAPPAPPAPYHYILWRASPVDPVRTYKLRTTYGLRNAPNIDVRSLHQLTTDEDARCPRAARVLRQAFYMDDLPWSMDALDDACTLQDKLVAIIECGGRELRKWTYNYPELVTRVNSDSTTDSINFQDDTLLPVKVNRVAKITETVPVECWRHVPSQLNTADVCSRGATAPEVVGNAQCWLHPPEWLNENPENTPVIEWKCNPLSAPRTGGLWEAGFKSAKYLLSRTVKVSRSDKALTFEELTYLFCKIEAISSSRPLSPLSDNPYEFEVLTAGHFLI</sequence>
<feature type="compositionally biased region" description="Basic and acidic residues" evidence="1">
    <location>
        <begin position="1"/>
        <end position="10"/>
    </location>
</feature>
<name>A0A4C1TEM2_EUMVA</name>
<protein>
    <submittedName>
        <fullName evidence="2">Uncharacterized protein</fullName>
    </submittedName>
</protein>
<evidence type="ECO:0000313" key="2">
    <source>
        <dbReference type="EMBL" id="GBP12594.1"/>
    </source>
</evidence>
<dbReference type="PANTHER" id="PTHR47331">
    <property type="entry name" value="PHD-TYPE DOMAIN-CONTAINING PROTEIN"/>
    <property type="match status" value="1"/>
</dbReference>
<evidence type="ECO:0000313" key="3">
    <source>
        <dbReference type="Proteomes" id="UP000299102"/>
    </source>
</evidence>
<dbReference type="STRING" id="151549.A0A4C1TEM2"/>
<feature type="non-terminal residue" evidence="2">
    <location>
        <position position="302"/>
    </location>
</feature>
<gene>
    <name evidence="2" type="ORF">EVAR_71793_1</name>
</gene>
<feature type="region of interest" description="Disordered" evidence="1">
    <location>
        <begin position="1"/>
        <end position="27"/>
    </location>
</feature>
<accession>A0A4C1TEM2</accession>
<dbReference type="PANTHER" id="PTHR47331:SF1">
    <property type="entry name" value="GAG-LIKE PROTEIN"/>
    <property type="match status" value="1"/>
</dbReference>
<keyword evidence="3" id="KW-1185">Reference proteome</keyword>
<dbReference type="EMBL" id="BGZK01005118">
    <property type="protein sequence ID" value="GBP12594.1"/>
    <property type="molecule type" value="Genomic_DNA"/>
</dbReference>
<dbReference type="OrthoDB" id="5986643at2759"/>
<dbReference type="Proteomes" id="UP000299102">
    <property type="component" value="Unassembled WGS sequence"/>
</dbReference>
<dbReference type="AlphaFoldDB" id="A0A4C1TEM2"/>
<organism evidence="2 3">
    <name type="scientific">Eumeta variegata</name>
    <name type="common">Bagworm moth</name>
    <name type="synonym">Eumeta japonica</name>
    <dbReference type="NCBI Taxonomy" id="151549"/>
    <lineage>
        <taxon>Eukaryota</taxon>
        <taxon>Metazoa</taxon>
        <taxon>Ecdysozoa</taxon>
        <taxon>Arthropoda</taxon>
        <taxon>Hexapoda</taxon>
        <taxon>Insecta</taxon>
        <taxon>Pterygota</taxon>
        <taxon>Neoptera</taxon>
        <taxon>Endopterygota</taxon>
        <taxon>Lepidoptera</taxon>
        <taxon>Glossata</taxon>
        <taxon>Ditrysia</taxon>
        <taxon>Tineoidea</taxon>
        <taxon>Psychidae</taxon>
        <taxon>Oiketicinae</taxon>
        <taxon>Eumeta</taxon>
    </lineage>
</organism>
<reference evidence="2 3" key="1">
    <citation type="journal article" date="2019" name="Commun. Biol.">
        <title>The bagworm genome reveals a unique fibroin gene that provides high tensile strength.</title>
        <authorList>
            <person name="Kono N."/>
            <person name="Nakamura H."/>
            <person name="Ohtoshi R."/>
            <person name="Tomita M."/>
            <person name="Numata K."/>
            <person name="Arakawa K."/>
        </authorList>
    </citation>
    <scope>NUCLEOTIDE SEQUENCE [LARGE SCALE GENOMIC DNA]</scope>
</reference>
<comment type="caution">
    <text evidence="2">The sequence shown here is derived from an EMBL/GenBank/DDBJ whole genome shotgun (WGS) entry which is preliminary data.</text>
</comment>
<proteinExistence type="predicted"/>